<feature type="region of interest" description="Disordered" evidence="5">
    <location>
        <begin position="73"/>
        <end position="109"/>
    </location>
</feature>
<dbReference type="PANTHER" id="PTHR47961:SF12">
    <property type="entry name" value="HELICASE POLQ-LIKE"/>
    <property type="match status" value="1"/>
</dbReference>
<evidence type="ECO:0000259" key="6">
    <source>
        <dbReference type="PROSITE" id="PS51192"/>
    </source>
</evidence>
<proteinExistence type="predicted"/>
<dbReference type="PROSITE" id="PS51192">
    <property type="entry name" value="HELICASE_ATP_BIND_1"/>
    <property type="match status" value="1"/>
</dbReference>
<dbReference type="GO" id="GO:0005524">
    <property type="term" value="F:ATP binding"/>
    <property type="evidence" value="ECO:0007669"/>
    <property type="project" value="UniProtKB-KW"/>
</dbReference>
<dbReference type="SUPFAM" id="SSF52540">
    <property type="entry name" value="P-loop containing nucleoside triphosphate hydrolases"/>
    <property type="match status" value="1"/>
</dbReference>
<comment type="caution">
    <text evidence="7">The sequence shown here is derived from an EMBL/GenBank/DDBJ whole genome shotgun (WGS) entry which is preliminary data.</text>
</comment>
<dbReference type="Proteomes" id="UP001219518">
    <property type="component" value="Unassembled WGS sequence"/>
</dbReference>
<evidence type="ECO:0000313" key="7">
    <source>
        <dbReference type="EMBL" id="KAK3925268.1"/>
    </source>
</evidence>
<evidence type="ECO:0000256" key="1">
    <source>
        <dbReference type="ARBA" id="ARBA00022741"/>
    </source>
</evidence>
<dbReference type="GO" id="GO:0004386">
    <property type="term" value="F:helicase activity"/>
    <property type="evidence" value="ECO:0007669"/>
    <property type="project" value="UniProtKB-KW"/>
</dbReference>
<keyword evidence="2" id="KW-0378">Hydrolase</keyword>
<evidence type="ECO:0000256" key="4">
    <source>
        <dbReference type="ARBA" id="ARBA00022840"/>
    </source>
</evidence>
<dbReference type="PANTHER" id="PTHR47961">
    <property type="entry name" value="DNA POLYMERASE THETA, PUTATIVE (AFU_ORTHOLOGUE AFUA_1G05260)-RELATED"/>
    <property type="match status" value="1"/>
</dbReference>
<accession>A0AAE1HQ47</accession>
<dbReference type="EMBL" id="JAHWGI010001226">
    <property type="protein sequence ID" value="KAK3925268.1"/>
    <property type="molecule type" value="Genomic_DNA"/>
</dbReference>
<dbReference type="AlphaFoldDB" id="A0AAE1HQ47"/>
<reference evidence="7" key="2">
    <citation type="journal article" date="2023" name="BMC Genomics">
        <title>Pest status, molecular evolution, and epigenetic factors derived from the genome assembly of Frankliniella fusca, a thysanopteran phytovirus vector.</title>
        <authorList>
            <person name="Catto M.A."/>
            <person name="Labadie P.E."/>
            <person name="Jacobson A.L."/>
            <person name="Kennedy G.G."/>
            <person name="Srinivasan R."/>
            <person name="Hunt B.G."/>
        </authorList>
    </citation>
    <scope>NUCLEOTIDE SEQUENCE</scope>
    <source>
        <strain evidence="7">PL_HMW_Pooled</strain>
    </source>
</reference>
<feature type="domain" description="Helicase ATP-binding" evidence="6">
    <location>
        <begin position="188"/>
        <end position="373"/>
    </location>
</feature>
<dbReference type="Pfam" id="PF00270">
    <property type="entry name" value="DEAD"/>
    <property type="match status" value="1"/>
</dbReference>
<protein>
    <submittedName>
        <fullName evidence="7">Helicase POLQ-like</fullName>
    </submittedName>
</protein>
<dbReference type="InterPro" id="IPR050474">
    <property type="entry name" value="Hel308_SKI2-like"/>
</dbReference>
<keyword evidence="4" id="KW-0067">ATP-binding</keyword>
<keyword evidence="8" id="KW-1185">Reference proteome</keyword>
<feature type="compositionally biased region" description="Pro residues" evidence="5">
    <location>
        <begin position="84"/>
        <end position="94"/>
    </location>
</feature>
<dbReference type="Gene3D" id="3.40.50.300">
    <property type="entry name" value="P-loop containing nucleotide triphosphate hydrolases"/>
    <property type="match status" value="1"/>
</dbReference>
<dbReference type="GO" id="GO:0003676">
    <property type="term" value="F:nucleic acid binding"/>
    <property type="evidence" value="ECO:0007669"/>
    <property type="project" value="InterPro"/>
</dbReference>
<gene>
    <name evidence="7" type="ORF">KUF71_013475</name>
</gene>
<dbReference type="InterPro" id="IPR027417">
    <property type="entry name" value="P-loop_NTPase"/>
</dbReference>
<dbReference type="SMART" id="SM00487">
    <property type="entry name" value="DEXDc"/>
    <property type="match status" value="1"/>
</dbReference>
<evidence type="ECO:0000313" key="8">
    <source>
        <dbReference type="Proteomes" id="UP001219518"/>
    </source>
</evidence>
<reference evidence="7" key="1">
    <citation type="submission" date="2021-07" db="EMBL/GenBank/DDBJ databases">
        <authorList>
            <person name="Catto M.A."/>
            <person name="Jacobson A."/>
            <person name="Kennedy G."/>
            <person name="Labadie P."/>
            <person name="Hunt B.G."/>
            <person name="Srinivasan R."/>
        </authorList>
    </citation>
    <scope>NUCLEOTIDE SEQUENCE</scope>
    <source>
        <strain evidence="7">PL_HMW_Pooled</strain>
        <tissue evidence="7">Head</tissue>
    </source>
</reference>
<sequence>MESDRTEPPQPRSFSPISWDSLGSIGSLDDFESRRPHNTTTAVTIRRPCSPSIFDMSWDGDIPDDWDDVTKYRKKGQQGVAPADPIPPAGPTTPPGHRRQGVDDPTTTTTVVEAGDDERHLLRFCDEETRQLIRPEQPVAAAAVTAVDEAGGKDFYGMGGVVRTALYDIFSITRLHPWQRDVLDAHLATDDGARRNGLVIAPTSDGKTLVAIVLALHSLLVRRQDAMMVLPYIAIVQEKVDQLQRLATRLAAIGAPQCFAVAEYAGSKGKLPLPPRRSTTLSTVNTIFVCTIEKGNIVWRHVTKEPPPFQMGCVIVDELQMLAEPGRGGIFEELISSVLFWAGSSTRIFALSATVGNGRALAAYLGGGDPANCILHRVPRPPGQDRAREHVVVSGGAFLVARDTDDGASARFTDGSFDVVAELDPATLKGMPVHGDEEEPHRLWLRIHQMRLHLQATALIKLPHRPGSERIRFPTVSSVPTAVA</sequence>
<evidence type="ECO:0000256" key="5">
    <source>
        <dbReference type="SAM" id="MobiDB-lite"/>
    </source>
</evidence>
<dbReference type="InterPro" id="IPR011545">
    <property type="entry name" value="DEAD/DEAH_box_helicase_dom"/>
</dbReference>
<feature type="region of interest" description="Disordered" evidence="5">
    <location>
        <begin position="1"/>
        <end position="43"/>
    </location>
</feature>
<keyword evidence="1" id="KW-0547">Nucleotide-binding</keyword>
<name>A0AAE1HQ47_9NEOP</name>
<dbReference type="InterPro" id="IPR014001">
    <property type="entry name" value="Helicase_ATP-bd"/>
</dbReference>
<evidence type="ECO:0000256" key="3">
    <source>
        <dbReference type="ARBA" id="ARBA00022806"/>
    </source>
</evidence>
<keyword evidence="3 7" id="KW-0347">Helicase</keyword>
<organism evidence="7 8">
    <name type="scientific">Frankliniella fusca</name>
    <dbReference type="NCBI Taxonomy" id="407009"/>
    <lineage>
        <taxon>Eukaryota</taxon>
        <taxon>Metazoa</taxon>
        <taxon>Ecdysozoa</taxon>
        <taxon>Arthropoda</taxon>
        <taxon>Hexapoda</taxon>
        <taxon>Insecta</taxon>
        <taxon>Pterygota</taxon>
        <taxon>Neoptera</taxon>
        <taxon>Paraneoptera</taxon>
        <taxon>Thysanoptera</taxon>
        <taxon>Terebrantia</taxon>
        <taxon>Thripoidea</taxon>
        <taxon>Thripidae</taxon>
        <taxon>Frankliniella</taxon>
    </lineage>
</organism>
<evidence type="ECO:0000256" key="2">
    <source>
        <dbReference type="ARBA" id="ARBA00022801"/>
    </source>
</evidence>
<dbReference type="GO" id="GO:0016787">
    <property type="term" value="F:hydrolase activity"/>
    <property type="evidence" value="ECO:0007669"/>
    <property type="project" value="UniProtKB-KW"/>
</dbReference>